<dbReference type="OMA" id="YMSPRMD"/>
<evidence type="ECO:0000313" key="9">
    <source>
        <dbReference type="Proteomes" id="UP000270924"/>
    </source>
</evidence>
<dbReference type="SUPFAM" id="SSF52949">
    <property type="entry name" value="Macro domain-like"/>
    <property type="match status" value="1"/>
</dbReference>
<dbReference type="InParanoid" id="A0A3P7F874"/>
<evidence type="ECO:0000256" key="4">
    <source>
        <dbReference type="ARBA" id="ARBA00022737"/>
    </source>
</evidence>
<dbReference type="GO" id="GO:0051260">
    <property type="term" value="P:protein homooligomerization"/>
    <property type="evidence" value="ECO:0007669"/>
    <property type="project" value="InterPro"/>
</dbReference>
<evidence type="ECO:0000313" key="8">
    <source>
        <dbReference type="EMBL" id="VDM07058.1"/>
    </source>
</evidence>
<dbReference type="PANTHER" id="PTHR15859">
    <property type="entry name" value="SETA BINDING PROTEIN 1"/>
    <property type="match status" value="1"/>
</dbReference>
<feature type="region of interest" description="Disordered" evidence="5">
    <location>
        <begin position="312"/>
        <end position="341"/>
    </location>
</feature>
<name>A0A3P7F874_WUCBA</name>
<dbReference type="CDD" id="cd02908">
    <property type="entry name" value="Macro_OAADPr_deacetylase"/>
    <property type="match status" value="1"/>
</dbReference>
<dbReference type="Proteomes" id="UP000270924">
    <property type="component" value="Unassembled WGS sequence"/>
</dbReference>
<protein>
    <recommendedName>
        <fullName evidence="10">BTB domain-containing protein</fullName>
    </recommendedName>
</protein>
<sequence length="964" mass="105683">MTGMKNWSEVTTAAELTKSNNPLAKLIAIDKGDITKFQVDAIVNAANSSLLGGGGVDGAIHRAAGRRLYDECKKLNGCKVGEAKMTEAYDMKHIKHVIHTVGPQVHSRVSEEQRNLLKSCYIESLNIAVANNLRTIAFPCISTGVYGYPNDDACDVVVTSVLEWLQENKDKSLMSLFLSLRAVTQFLMTEQIVNLNVGGHRFATSRQTLTWIPDTFFTSLLSGRIPTVHDETNAIFIDRDPEMFRIILNYLRTKQIDLSGVSLVNLKHEAQYYGLGPLVKRLTLCEELDECACGDVLFNAYLPPPALPLNEGYSSPSPSFTRNNQKSSNSPGPHDAVSVPIPSQSRNLTEHTAMPAVEVVLNGSAFKASQQPRLLPSMEAKFQVPHAVEILVDKTVKGYPSLPTKQPSESHASFASEDPKFPVSTEKSEAANLSVESSSNTSRNTSQNFASHLPILKGELSLLMRYSARVSDHLSEPLRVRVIRAHYNAVAESLGWQQLYISPRMDAVVRHVALYAKFGEKMLAVSLTNNSIHLWNISEGDANFGTKIGTFTLLVAVDKLFFIGSQLVALSKIGKVGIWHSMTHNWQVQDVVAISCYDTAGSFLLLGCTNGSIYYIDMQKFPLRMKDNDLLITELYRDPNADIITAISVYLTPKTNLRGNWIEIAYGTSSGSVRVIVQHPETVGHGPQLFQTYTVHTSPVTRVALTTNHLISGIHPVLTVHVPAGKFYRALVCSEYNHVRSWGVTRFRGMISTQPGSTSLASFKVLTLDNSDDILDADGNDPGPFGDQDGEQVFVQRVVPGTNQVFVRLASNGDRLCTIRTVGDSVITAFLVHECEGSRVNSRPRRFLFTGTSNGSIQMWDLTTALDQYHASLSFPNLSLSNQTSAADKTAGTVSSTTTASINANAILFAGRASGTIRQGPTPDELLRLIDDYEICCASLSTTPSNTPHASSVHLSELDCQRHY</sequence>
<evidence type="ECO:0000256" key="2">
    <source>
        <dbReference type="ARBA" id="ARBA00022553"/>
    </source>
</evidence>
<dbReference type="SUPFAM" id="SSF50978">
    <property type="entry name" value="WD40 repeat-like"/>
    <property type="match status" value="1"/>
</dbReference>
<dbReference type="Gene3D" id="3.40.220.10">
    <property type="entry name" value="Leucine Aminopeptidase, subunit E, domain 1"/>
    <property type="match status" value="1"/>
</dbReference>
<feature type="compositionally biased region" description="Low complexity" evidence="5">
    <location>
        <begin position="432"/>
        <end position="446"/>
    </location>
</feature>
<dbReference type="PROSITE" id="PS50097">
    <property type="entry name" value="BTB"/>
    <property type="match status" value="1"/>
</dbReference>
<evidence type="ECO:0008006" key="10">
    <source>
        <dbReference type="Google" id="ProtNLM"/>
    </source>
</evidence>
<dbReference type="InterPro" id="IPR043472">
    <property type="entry name" value="Macro_dom-like"/>
</dbReference>
<organism evidence="8 9">
    <name type="scientific">Wuchereria bancrofti</name>
    <dbReference type="NCBI Taxonomy" id="6293"/>
    <lineage>
        <taxon>Eukaryota</taxon>
        <taxon>Metazoa</taxon>
        <taxon>Ecdysozoa</taxon>
        <taxon>Nematoda</taxon>
        <taxon>Chromadorea</taxon>
        <taxon>Rhabditida</taxon>
        <taxon>Spirurina</taxon>
        <taxon>Spiruromorpha</taxon>
        <taxon>Filarioidea</taxon>
        <taxon>Onchocercidae</taxon>
        <taxon>Wuchereria</taxon>
    </lineage>
</organism>
<dbReference type="InterPro" id="IPR047876">
    <property type="entry name" value="SHKBP1/KCTD3"/>
</dbReference>
<dbReference type="Pfam" id="PF02214">
    <property type="entry name" value="BTB_2"/>
    <property type="match status" value="1"/>
</dbReference>
<dbReference type="InterPro" id="IPR036322">
    <property type="entry name" value="WD40_repeat_dom_sf"/>
</dbReference>
<feature type="region of interest" description="Disordered" evidence="5">
    <location>
        <begin position="401"/>
        <end position="446"/>
    </location>
</feature>
<dbReference type="InterPro" id="IPR003131">
    <property type="entry name" value="T1-type_BTB"/>
</dbReference>
<feature type="domain" description="Macro" evidence="7">
    <location>
        <begin position="14"/>
        <end position="182"/>
    </location>
</feature>
<reference evidence="8 9" key="1">
    <citation type="submission" date="2018-11" db="EMBL/GenBank/DDBJ databases">
        <authorList>
            <consortium name="Pathogen Informatics"/>
        </authorList>
    </citation>
    <scope>NUCLEOTIDE SEQUENCE [LARGE SCALE GENOMIC DNA]</scope>
</reference>
<evidence type="ECO:0000256" key="5">
    <source>
        <dbReference type="SAM" id="MobiDB-lite"/>
    </source>
</evidence>
<dbReference type="SMART" id="SM00225">
    <property type="entry name" value="BTB"/>
    <property type="match status" value="1"/>
</dbReference>
<comment type="similarity">
    <text evidence="1">Belongs to the KCTD3 family.</text>
</comment>
<dbReference type="Pfam" id="PF01661">
    <property type="entry name" value="Macro"/>
    <property type="match status" value="1"/>
</dbReference>
<feature type="compositionally biased region" description="Polar residues" evidence="5">
    <location>
        <begin position="403"/>
        <end position="413"/>
    </location>
</feature>
<dbReference type="SUPFAM" id="SSF54695">
    <property type="entry name" value="POZ domain"/>
    <property type="match status" value="1"/>
</dbReference>
<dbReference type="OrthoDB" id="6077599at2759"/>
<keyword evidence="3" id="KW-0853">WD repeat</keyword>
<evidence type="ECO:0000259" key="6">
    <source>
        <dbReference type="PROSITE" id="PS50097"/>
    </source>
</evidence>
<dbReference type="SMART" id="SM00506">
    <property type="entry name" value="A1pp"/>
    <property type="match status" value="1"/>
</dbReference>
<dbReference type="AlphaFoldDB" id="A0A3P7F874"/>
<dbReference type="EMBL" id="UYWW01000058">
    <property type="protein sequence ID" value="VDM07058.1"/>
    <property type="molecule type" value="Genomic_DNA"/>
</dbReference>
<dbReference type="InterPro" id="IPR000210">
    <property type="entry name" value="BTB/POZ_dom"/>
</dbReference>
<feature type="compositionally biased region" description="Polar residues" evidence="5">
    <location>
        <begin position="312"/>
        <end position="331"/>
    </location>
</feature>
<dbReference type="FunCoup" id="A0A3P7F874">
    <property type="interactions" value="1598"/>
</dbReference>
<dbReference type="Gene3D" id="3.30.710.10">
    <property type="entry name" value="Potassium Channel Kv1.1, Chain A"/>
    <property type="match status" value="1"/>
</dbReference>
<dbReference type="FunFam" id="3.30.710.10:FF:000038">
    <property type="entry name" value="BTB/POZ domain-containing protein KCTD3 isoform X1"/>
    <property type="match status" value="1"/>
</dbReference>
<keyword evidence="9" id="KW-1185">Reference proteome</keyword>
<keyword evidence="4" id="KW-0677">Repeat</keyword>
<evidence type="ECO:0000259" key="7">
    <source>
        <dbReference type="PROSITE" id="PS51154"/>
    </source>
</evidence>
<dbReference type="Gene3D" id="2.130.10.10">
    <property type="entry name" value="YVTN repeat-like/Quinoprotein amine dehydrogenase"/>
    <property type="match status" value="1"/>
</dbReference>
<dbReference type="InterPro" id="IPR015943">
    <property type="entry name" value="WD40/YVTN_repeat-like_dom_sf"/>
</dbReference>
<evidence type="ECO:0000256" key="1">
    <source>
        <dbReference type="ARBA" id="ARBA00009572"/>
    </source>
</evidence>
<evidence type="ECO:0000256" key="3">
    <source>
        <dbReference type="ARBA" id="ARBA00022574"/>
    </source>
</evidence>
<accession>A0A3P7F874</accession>
<dbReference type="InterPro" id="IPR002589">
    <property type="entry name" value="Macro_dom"/>
</dbReference>
<feature type="domain" description="BTB" evidence="6">
    <location>
        <begin position="191"/>
        <end position="260"/>
    </location>
</feature>
<keyword evidence="2" id="KW-0597">Phosphoprotein</keyword>
<dbReference type="PANTHER" id="PTHR15859:SF1">
    <property type="entry name" value="BTB DOMAIN-CONTAINING PROTEIN"/>
    <property type="match status" value="1"/>
</dbReference>
<dbReference type="PROSITE" id="PS51154">
    <property type="entry name" value="MACRO"/>
    <property type="match status" value="1"/>
</dbReference>
<dbReference type="InterPro" id="IPR011333">
    <property type="entry name" value="SKP1/BTB/POZ_sf"/>
</dbReference>
<gene>
    <name evidence="8" type="ORF">WBA_LOCUS444</name>
</gene>
<dbReference type="CDD" id="cd18363">
    <property type="entry name" value="BTB_POZ_KCTD3-like"/>
    <property type="match status" value="1"/>
</dbReference>
<proteinExistence type="inferred from homology"/>